<keyword evidence="2" id="KW-1185">Reference proteome</keyword>
<dbReference type="PANTHER" id="PTHR12138:SF135">
    <property type="entry name" value="SAM DOMAIN-CONTAINING PROTEIN"/>
    <property type="match status" value="1"/>
</dbReference>
<sequence>MYNWFSSPIELVRFISLKCLVILFSQPKKIASFLLKNIIYLFFLRQSFGISPRPECSGTISAHCNLCLPGQAIDSHASASQIAGIIGVHHHAQLIFVFLVEMVFHHVGQAGLELTSSDLPTLASQSVGITSVSHHAWPVCFHYYLPVLSMQHGSTIDNEVFWHIRSLFHLVKDPFSLFIISELQNRKY</sequence>
<protein>
    <submittedName>
        <fullName evidence="1">Uncharacterized protein</fullName>
    </submittedName>
</protein>
<name>A0A5F8A0T0_MACMU</name>
<evidence type="ECO:0000313" key="1">
    <source>
        <dbReference type="Ensembl" id="ENSMMUP00000070508.1"/>
    </source>
</evidence>
<reference evidence="1" key="3">
    <citation type="submission" date="2025-08" db="UniProtKB">
        <authorList>
            <consortium name="Ensembl"/>
        </authorList>
    </citation>
    <scope>IDENTIFICATION</scope>
    <source>
        <strain evidence="1">17573</strain>
    </source>
</reference>
<dbReference type="Proteomes" id="UP000006718">
    <property type="component" value="Chromosome 1"/>
</dbReference>
<dbReference type="Ensembl" id="ENSMMUT00000081487.1">
    <property type="protein sequence ID" value="ENSMMUP00000070508.1"/>
    <property type="gene ID" value="ENSMMUG00000063902.1"/>
</dbReference>
<dbReference type="GeneTree" id="ENSGT01150000286943"/>
<reference evidence="1" key="2">
    <citation type="submission" date="2019-01" db="EMBL/GenBank/DDBJ databases">
        <authorList>
            <person name="Graves T."/>
            <person name="Eichler E.E."/>
            <person name="Wilson R.K."/>
        </authorList>
    </citation>
    <scope>NUCLEOTIDE SEQUENCE [LARGE SCALE GENOMIC DNA]</scope>
    <source>
        <strain evidence="1">17573</strain>
    </source>
</reference>
<organism evidence="1 2">
    <name type="scientific">Macaca mulatta</name>
    <name type="common">Rhesus macaque</name>
    <dbReference type="NCBI Taxonomy" id="9544"/>
    <lineage>
        <taxon>Eukaryota</taxon>
        <taxon>Metazoa</taxon>
        <taxon>Chordata</taxon>
        <taxon>Craniata</taxon>
        <taxon>Vertebrata</taxon>
        <taxon>Euteleostomi</taxon>
        <taxon>Mammalia</taxon>
        <taxon>Eutheria</taxon>
        <taxon>Euarchontoglires</taxon>
        <taxon>Primates</taxon>
        <taxon>Haplorrhini</taxon>
        <taxon>Catarrhini</taxon>
        <taxon>Cercopithecidae</taxon>
        <taxon>Cercopithecinae</taxon>
        <taxon>Macaca</taxon>
    </lineage>
</organism>
<dbReference type="AlphaFoldDB" id="A0A5F8A0T0"/>
<dbReference type="Bgee" id="ENSMMUG00000063902">
    <property type="expression patterns" value="Expressed in dorsolateral prefrontal cortex and 3 other cell types or tissues"/>
</dbReference>
<evidence type="ECO:0000313" key="2">
    <source>
        <dbReference type="Proteomes" id="UP000006718"/>
    </source>
</evidence>
<dbReference type="InParanoid" id="A0A5F8A0T0"/>
<reference evidence="1" key="4">
    <citation type="submission" date="2025-09" db="UniProtKB">
        <authorList>
            <consortium name="Ensembl"/>
        </authorList>
    </citation>
    <scope>IDENTIFICATION</scope>
    <source>
        <strain evidence="1">17573</strain>
    </source>
</reference>
<dbReference type="VEuPathDB" id="HostDB:ENSMMUG00000063902"/>
<accession>A0A5F8A0T0</accession>
<dbReference type="PANTHER" id="PTHR12138">
    <property type="entry name" value="PRIMATE-EXPANDED PROTEIN FAMILY"/>
    <property type="match status" value="1"/>
</dbReference>
<reference evidence="2" key="1">
    <citation type="journal article" date="2007" name="Science">
        <title>Evolutionary and biomedical insights from the rhesus macaque genome.</title>
        <authorList>
            <person name="Gibbs R.A."/>
            <person name="Rogers J."/>
            <person name="Katze M.G."/>
            <person name="Bumgarner R."/>
            <person name="Weinstock G.M."/>
            <person name="Mardis E.R."/>
            <person name="Remington K.A."/>
            <person name="Strausberg R.L."/>
            <person name="Venter J.C."/>
            <person name="Wilson R.K."/>
            <person name="Batzer M.A."/>
            <person name="Bustamante C.D."/>
            <person name="Eichler E.E."/>
            <person name="Hahn M.W."/>
            <person name="Hardison R.C."/>
            <person name="Makova K.D."/>
            <person name="Miller W."/>
            <person name="Milosavljevic A."/>
            <person name="Palermo R.E."/>
            <person name="Siepel A."/>
            <person name="Sikela J.M."/>
            <person name="Attaway T."/>
            <person name="Bell S."/>
            <person name="Bernard K.E."/>
            <person name="Buhay C.J."/>
            <person name="Chandrabose M.N."/>
            <person name="Dao M."/>
            <person name="Davis C."/>
            <person name="Delehaunty K.D."/>
            <person name="Ding Y."/>
            <person name="Dinh H.H."/>
            <person name="Dugan-Rocha S."/>
            <person name="Fulton L.A."/>
            <person name="Gabisi R.A."/>
            <person name="Garner T.T."/>
            <person name="Godfrey J."/>
            <person name="Hawes A.C."/>
            <person name="Hernandez J."/>
            <person name="Hines S."/>
            <person name="Holder M."/>
            <person name="Hume J."/>
            <person name="Jhangiani S.N."/>
            <person name="Joshi V."/>
            <person name="Khan Z.M."/>
            <person name="Kirkness E.F."/>
            <person name="Cree A."/>
            <person name="Fowler R.G."/>
            <person name="Lee S."/>
            <person name="Lewis L.R."/>
            <person name="Li Z."/>
            <person name="Liu Y.-S."/>
            <person name="Moore S.M."/>
            <person name="Muzny D."/>
            <person name="Nazareth L.V."/>
            <person name="Ngo D.N."/>
            <person name="Okwuonu G.O."/>
            <person name="Pai G."/>
            <person name="Parker D."/>
            <person name="Paul H.A."/>
            <person name="Pfannkoch C."/>
            <person name="Pohl C.S."/>
            <person name="Rogers Y.-H.C."/>
            <person name="Ruiz S.J."/>
            <person name="Sabo A."/>
            <person name="Santibanez J."/>
            <person name="Schneider B.W."/>
            <person name="Smith S.M."/>
            <person name="Sodergren E."/>
            <person name="Svatek A.F."/>
            <person name="Utterback T.R."/>
            <person name="Vattathil S."/>
            <person name="Warren W."/>
            <person name="White C.S."/>
            <person name="Chinwalla A.T."/>
            <person name="Feng Y."/>
            <person name="Halpern A.L."/>
            <person name="Hillier L.W."/>
            <person name="Huang X."/>
            <person name="Minx P."/>
            <person name="Nelson J.O."/>
            <person name="Pepin K.H."/>
            <person name="Qin X."/>
            <person name="Sutton G.G."/>
            <person name="Venter E."/>
            <person name="Walenz B.P."/>
            <person name="Wallis J.W."/>
            <person name="Worley K.C."/>
            <person name="Yang S.-P."/>
            <person name="Jones S.M."/>
            <person name="Marra M.A."/>
            <person name="Rocchi M."/>
            <person name="Schein J.E."/>
            <person name="Baertsch R."/>
            <person name="Clarke L."/>
            <person name="Csuros M."/>
            <person name="Glasscock J."/>
            <person name="Harris R.A."/>
            <person name="Havlak P."/>
            <person name="Jackson A.R."/>
            <person name="Jiang H."/>
            <person name="Liu Y."/>
            <person name="Messina D.N."/>
            <person name="Shen Y."/>
            <person name="Song H.X.-Z."/>
            <person name="Wylie T."/>
            <person name="Zhang L."/>
            <person name="Birney E."/>
            <person name="Han K."/>
            <person name="Konkel M.K."/>
            <person name="Lee J."/>
            <person name="Smit A.F.A."/>
            <person name="Ullmer B."/>
            <person name="Wang H."/>
            <person name="Xing J."/>
            <person name="Burhans R."/>
            <person name="Cheng Z."/>
            <person name="Karro J.E."/>
            <person name="Ma J."/>
            <person name="Raney B."/>
            <person name="She X."/>
            <person name="Cox M.J."/>
            <person name="Demuth J.P."/>
            <person name="Dumas L.J."/>
            <person name="Han S.-G."/>
            <person name="Hopkins J."/>
            <person name="Karimpour-Fard A."/>
            <person name="Kim Y.H."/>
            <person name="Pollack J.R."/>
            <person name="Vinar T."/>
            <person name="Addo-Quaye C."/>
            <person name="Degenhardt J."/>
            <person name="Denby A."/>
            <person name="Hubisz M.J."/>
            <person name="Indap A."/>
            <person name="Kosiol C."/>
            <person name="Lahn B.T."/>
            <person name="Lawson H.A."/>
            <person name="Marklein A."/>
            <person name="Nielsen R."/>
            <person name="Vallender E.J."/>
            <person name="Clark A.G."/>
            <person name="Ferguson B."/>
            <person name="Hernandez R.D."/>
            <person name="Hirani K."/>
            <person name="Kehrer-Sawatzki H."/>
            <person name="Kolb J."/>
            <person name="Patil S."/>
            <person name="Pu L.-L."/>
            <person name="Ren Y."/>
            <person name="Smith D.G."/>
            <person name="Wheeler D.A."/>
            <person name="Schenck I."/>
            <person name="Ball E.V."/>
            <person name="Chen R."/>
            <person name="Cooper D.N."/>
            <person name="Giardine B."/>
            <person name="Hsu F."/>
            <person name="Kent W.J."/>
            <person name="Lesk A."/>
            <person name="Nelson D.L."/>
            <person name="O'brien W.E."/>
            <person name="Pruefer K."/>
            <person name="Stenson P.D."/>
            <person name="Wallace J.C."/>
            <person name="Ke H."/>
            <person name="Liu X.-M."/>
            <person name="Wang P."/>
            <person name="Xiang A.P."/>
            <person name="Yang F."/>
            <person name="Barber G.P."/>
            <person name="Haussler D."/>
            <person name="Karolchik D."/>
            <person name="Kern A.D."/>
            <person name="Kuhn R.M."/>
            <person name="Smith K.E."/>
            <person name="Zwieg A.S."/>
        </authorList>
    </citation>
    <scope>NUCLEOTIDE SEQUENCE [LARGE SCALE GENOMIC DNA]</scope>
    <source>
        <strain evidence="2">17573</strain>
    </source>
</reference>
<proteinExistence type="predicted"/>
<dbReference type="PRINTS" id="PR02045">
    <property type="entry name" value="F138DOMAIN"/>
</dbReference>